<gene>
    <name evidence="2" type="ORF">AVO45_15810</name>
</gene>
<dbReference type="AlphaFoldDB" id="A0A0X3TDK9"/>
<comment type="caution">
    <text evidence="2">The sequence shown here is derived from an EMBL/GenBank/DDBJ whole genome shotgun (WGS) entry which is preliminary data.</text>
</comment>
<dbReference type="EMBL" id="LQBQ01000039">
    <property type="protein sequence ID" value="KUJ73201.1"/>
    <property type="molecule type" value="Genomic_DNA"/>
</dbReference>
<organism evidence="2 3">
    <name type="scientific">Ruegeria marisrubri</name>
    <dbReference type="NCBI Taxonomy" id="1685379"/>
    <lineage>
        <taxon>Bacteria</taxon>
        <taxon>Pseudomonadati</taxon>
        <taxon>Pseudomonadota</taxon>
        <taxon>Alphaproteobacteria</taxon>
        <taxon>Rhodobacterales</taxon>
        <taxon>Roseobacteraceae</taxon>
        <taxon>Ruegeria</taxon>
    </lineage>
</organism>
<dbReference type="OrthoDB" id="8402570at2"/>
<name>A0A0X3TDK9_9RHOB</name>
<evidence type="ECO:0000313" key="2">
    <source>
        <dbReference type="EMBL" id="KUJ73201.1"/>
    </source>
</evidence>
<keyword evidence="1" id="KW-0472">Membrane</keyword>
<evidence type="ECO:0000313" key="3">
    <source>
        <dbReference type="Proteomes" id="UP000053791"/>
    </source>
</evidence>
<dbReference type="RefSeq" id="WP_068350139.1">
    <property type="nucleotide sequence ID" value="NZ_LQBQ01000039.1"/>
</dbReference>
<keyword evidence="1" id="KW-0812">Transmembrane</keyword>
<accession>A0A0X3TDK9</accession>
<proteinExistence type="predicted"/>
<protein>
    <submittedName>
        <fullName evidence="2">Uncharacterized protein</fullName>
    </submittedName>
</protein>
<evidence type="ECO:0000256" key="1">
    <source>
        <dbReference type="SAM" id="Phobius"/>
    </source>
</evidence>
<feature type="transmembrane region" description="Helical" evidence="1">
    <location>
        <begin position="604"/>
        <end position="621"/>
    </location>
</feature>
<dbReference type="Proteomes" id="UP000053791">
    <property type="component" value="Unassembled WGS sequence"/>
</dbReference>
<reference evidence="2 3" key="1">
    <citation type="submission" date="2015-12" db="EMBL/GenBank/DDBJ databases">
        <authorList>
            <person name="Shamseldin A."/>
            <person name="Moawad H."/>
            <person name="Abd El-Rahim W.M."/>
            <person name="Sadowsky M.J."/>
        </authorList>
    </citation>
    <scope>NUCLEOTIDE SEQUENCE [LARGE SCALE GENOMIC DNA]</scope>
    <source>
        <strain evidence="2 3">ZGT118</strain>
    </source>
</reference>
<keyword evidence="1" id="KW-1133">Transmembrane helix</keyword>
<sequence>MTSNDLLPPDLIASGLGLAARDELCGLIALLDTVSIFEAMRGIGEGLGQKLGADLPTAADRMAITAARLSESGTDDAVLRHRLWVTLAEALGAPDTLPLSERRLSEEAAALGVLAARDLSPGIRARIQLRARTDEQRAPILERVRRRAREIASKPGQLWQKKDPLLFPQVVAYELAELLDGIDLDGTDENLDPRIVDALRRGGTHGWAALAAAGGWMGLAAAVNGAGFAPYILAAKASAFLPFLGGPAADSFLAVMVNPLTIAAGLLALGLGGQRIGNIIRAQTASRIAVLLAVRGQEDRRNGLGCLASDFRSLCAPGAQRPAHVSPTRWKAHRSRMIRLESVASGRIEAAPGSPPRDWRGGQYRKSQNDALETLATLGLTAADMLHNAAAIDPRVVTGADFWRSADIGNPLEFAQHAANFALHGSDIALRGYTAEQFVLGKLIEDGHHVALPGASNNPGFDLIVDGNPVQVKCAQNMSQLEDHFDKYPDIPVIANAELAAQAADKDWAEQVITIEGFELETIEALMQRSVDAGLDLADPDLLGLAVGVGAVGGVIRALKGEIPVEHLPAWMVVDSVLRGTLVLAAGKFGAGLGLIVIGPAGALMLGPALGAASVLGVGMLRSEVDRRINREWHDKLRSNAAALHEQLVCSLKKRIDLQLDRHRILSNKTPLALPEDLYL</sequence>
<keyword evidence="3" id="KW-1185">Reference proteome</keyword>